<proteinExistence type="predicted"/>
<feature type="coiled-coil region" evidence="2">
    <location>
        <begin position="182"/>
        <end position="209"/>
    </location>
</feature>
<organism evidence="4 5">
    <name type="scientific">Salinimicrobium profundisediminis</name>
    <dbReference type="NCBI Taxonomy" id="2994553"/>
    <lineage>
        <taxon>Bacteria</taxon>
        <taxon>Pseudomonadati</taxon>
        <taxon>Bacteroidota</taxon>
        <taxon>Flavobacteriia</taxon>
        <taxon>Flavobacteriales</taxon>
        <taxon>Flavobacteriaceae</taxon>
        <taxon>Salinimicrobium</taxon>
    </lineage>
</organism>
<gene>
    <name evidence="4" type="ORF">OQ279_12570</name>
</gene>
<dbReference type="PANTHER" id="PTHR10937:SF4">
    <property type="entry name" value="GLUCOSAMINE-6-PHOSPHATE DEAMINASE"/>
    <property type="match status" value="1"/>
</dbReference>
<sequence length="376" mass="41556">MNIYTQQEITGQPEIWRLTFELIRQRSKEINEYLQPILAKKELQILLAGAGSSAFIGEAAQGIIQKQTNRDTRAIATTDVVTHPENFLCVNRPTLLVSFARSGNSPESLETLKLVNQFCEEAYHLVITCNKDGDLAQYALAHPKTAFAFLLPEGANDKSLAMTGSFSSMLLSVLLIFSKENVEEKKGEIASLVRQAQNILAKKKDLKEIATAKYERVVFLGSGPLLGIARECALKLQELSDGIVICKHDSFLGFRHGPRAVTNEKTLMVYLFSSNDHAYQYELDLAKSIAGDERNIACVTIGREQEVELNPLLNIDLNFEKGKELYIVTVALVGQLLGLYTSLELGLDPDNPSKSGAISRVVEGVVIYDYPNSTKA</sequence>
<dbReference type="Proteomes" id="UP001148482">
    <property type="component" value="Unassembled WGS sequence"/>
</dbReference>
<comment type="caution">
    <text evidence="4">The sequence shown here is derived from an EMBL/GenBank/DDBJ whole genome shotgun (WGS) entry which is preliminary data.</text>
</comment>
<dbReference type="EMBL" id="JAPJDA010000020">
    <property type="protein sequence ID" value="MCX2838981.1"/>
    <property type="molecule type" value="Genomic_DNA"/>
</dbReference>
<dbReference type="PANTHER" id="PTHR10937">
    <property type="entry name" value="GLUCOSAMINE--FRUCTOSE-6-PHOSPHATE AMINOTRANSFERASE, ISOMERIZING"/>
    <property type="match status" value="1"/>
</dbReference>
<name>A0A9X3CY56_9FLAO</name>
<dbReference type="PROSITE" id="PS51464">
    <property type="entry name" value="SIS"/>
    <property type="match status" value="2"/>
</dbReference>
<dbReference type="InterPro" id="IPR035466">
    <property type="entry name" value="GlmS/AgaS_SIS"/>
</dbReference>
<dbReference type="RefSeq" id="WP_266070283.1">
    <property type="nucleotide sequence ID" value="NZ_JAPJDA010000020.1"/>
</dbReference>
<dbReference type="CDD" id="cd05008">
    <property type="entry name" value="SIS_GlmS_GlmD_1"/>
    <property type="match status" value="1"/>
</dbReference>
<dbReference type="GO" id="GO:1901135">
    <property type="term" value="P:carbohydrate derivative metabolic process"/>
    <property type="evidence" value="ECO:0007669"/>
    <property type="project" value="InterPro"/>
</dbReference>
<accession>A0A9X3CY56</accession>
<dbReference type="Gene3D" id="3.40.50.10490">
    <property type="entry name" value="Glucose-6-phosphate isomerase like protein, domain 1"/>
    <property type="match status" value="2"/>
</dbReference>
<dbReference type="Pfam" id="PF01380">
    <property type="entry name" value="SIS"/>
    <property type="match status" value="1"/>
</dbReference>
<keyword evidence="5" id="KW-1185">Reference proteome</keyword>
<dbReference type="GO" id="GO:0097367">
    <property type="term" value="F:carbohydrate derivative binding"/>
    <property type="evidence" value="ECO:0007669"/>
    <property type="project" value="InterPro"/>
</dbReference>
<reference evidence="4" key="1">
    <citation type="submission" date="2022-11" db="EMBL/GenBank/DDBJ databases">
        <title>Salinimicrobium profundisediminis sp. nov., isolated from deep-sea sediment of the Mariana Trench.</title>
        <authorList>
            <person name="Fu H."/>
        </authorList>
    </citation>
    <scope>NUCLEOTIDE SEQUENCE</scope>
    <source>
        <strain evidence="4">MT39</strain>
    </source>
</reference>
<evidence type="ECO:0000259" key="3">
    <source>
        <dbReference type="PROSITE" id="PS51464"/>
    </source>
</evidence>
<dbReference type="InterPro" id="IPR046348">
    <property type="entry name" value="SIS_dom_sf"/>
</dbReference>
<feature type="domain" description="SIS" evidence="3">
    <location>
        <begin position="205"/>
        <end position="352"/>
    </location>
</feature>
<evidence type="ECO:0000256" key="2">
    <source>
        <dbReference type="SAM" id="Coils"/>
    </source>
</evidence>
<evidence type="ECO:0000256" key="1">
    <source>
        <dbReference type="ARBA" id="ARBA00022737"/>
    </source>
</evidence>
<dbReference type="SUPFAM" id="SSF53697">
    <property type="entry name" value="SIS domain"/>
    <property type="match status" value="1"/>
</dbReference>
<evidence type="ECO:0000313" key="5">
    <source>
        <dbReference type="Proteomes" id="UP001148482"/>
    </source>
</evidence>
<keyword evidence="1" id="KW-0677">Repeat</keyword>
<dbReference type="AlphaFoldDB" id="A0A9X3CY56"/>
<protein>
    <submittedName>
        <fullName evidence="4">SIS domain-containing protein</fullName>
    </submittedName>
</protein>
<feature type="domain" description="SIS" evidence="3">
    <location>
        <begin position="34"/>
        <end position="186"/>
    </location>
</feature>
<dbReference type="InterPro" id="IPR001347">
    <property type="entry name" value="SIS_dom"/>
</dbReference>
<keyword evidence="2" id="KW-0175">Coiled coil</keyword>
<evidence type="ECO:0000313" key="4">
    <source>
        <dbReference type="EMBL" id="MCX2838981.1"/>
    </source>
</evidence>